<dbReference type="InterPro" id="IPR036388">
    <property type="entry name" value="WH-like_DNA-bd_sf"/>
</dbReference>
<dbReference type="GO" id="GO:0006281">
    <property type="term" value="P:DNA repair"/>
    <property type="evidence" value="ECO:0007669"/>
    <property type="project" value="UniProtKB-UniRule"/>
</dbReference>
<keyword evidence="4 9" id="KW-0378">Hydrolase</keyword>
<dbReference type="SMART" id="SM00382">
    <property type="entry name" value="AAA"/>
    <property type="match status" value="1"/>
</dbReference>
<keyword evidence="7 9" id="KW-0233">DNA recombination</keyword>
<feature type="binding site" evidence="9">
    <location>
        <position position="241"/>
    </location>
    <ligand>
        <name>ATP</name>
        <dbReference type="ChEBI" id="CHEBI:30616"/>
    </ligand>
</feature>
<dbReference type="Gene3D" id="3.40.50.300">
    <property type="entry name" value="P-loop containing nucleotide triphosphate hydrolases"/>
    <property type="match status" value="1"/>
</dbReference>
<feature type="domain" description="AAA+ ATPase" evidence="11">
    <location>
        <begin position="74"/>
        <end position="205"/>
    </location>
</feature>
<dbReference type="GO" id="GO:0009378">
    <property type="term" value="F:four-way junction helicase activity"/>
    <property type="evidence" value="ECO:0007669"/>
    <property type="project" value="InterPro"/>
</dbReference>
<evidence type="ECO:0000256" key="5">
    <source>
        <dbReference type="ARBA" id="ARBA00022840"/>
    </source>
</evidence>
<feature type="region of interest" description="Small ATPAse domain (RuvB-S)" evidence="9">
    <location>
        <begin position="205"/>
        <end position="275"/>
    </location>
</feature>
<evidence type="ECO:0000256" key="2">
    <source>
        <dbReference type="ARBA" id="ARBA00022741"/>
    </source>
</evidence>
<comment type="function">
    <text evidence="9">The RuvA-RuvB-RuvC complex processes Holliday junction (HJ) DNA during genetic recombination and DNA repair, while the RuvA-RuvB complex plays an important role in the rescue of blocked DNA replication forks via replication fork reversal (RFR). RuvA specifically binds to HJ cruciform DNA, conferring on it an open structure. The RuvB hexamer acts as an ATP-dependent pump, pulling dsDNA into and through the RuvAB complex. RuvB forms 2 homohexamers on either side of HJ DNA bound by 1 or 2 RuvA tetramers; 4 subunits per hexamer contact DNA at a time. Coordinated motions by a converter formed by DNA-disengaged RuvB subunits stimulates ATP hydrolysis and nucleotide exchange. Immobilization of the converter enables RuvB to convert the ATP-contained energy into a lever motion, pulling 2 nucleotides of DNA out of the RuvA tetramer per ATP hydrolyzed, thus driving DNA branch migration. The RuvB motors rotate together with the DNA substrate, which together with the progressing nucleotide cycle form the mechanistic basis for DNA recombination by continuous HJ branch migration. Branch migration allows RuvC to scan DNA until it finds its consensus sequence, where it cleaves and resolves cruciform DNA.</text>
</comment>
<gene>
    <name evidence="9" type="primary">ruvB</name>
    <name evidence="12" type="ORF">AVDCRST_MAG33-3285</name>
</gene>
<comment type="subcellular location">
    <subcellularLocation>
        <location evidence="9">Cytoplasm</location>
    </subcellularLocation>
</comment>
<dbReference type="Pfam" id="PF05496">
    <property type="entry name" value="RuvB_N"/>
    <property type="match status" value="1"/>
</dbReference>
<feature type="binding site" evidence="9">
    <location>
        <position position="204"/>
    </location>
    <ligand>
        <name>ATP</name>
        <dbReference type="ChEBI" id="CHEBI:30616"/>
    </ligand>
</feature>
<feature type="binding site" evidence="9">
    <location>
        <begin position="151"/>
        <end position="153"/>
    </location>
    <ligand>
        <name>ATP</name>
        <dbReference type="ChEBI" id="CHEBI:30616"/>
    </ligand>
</feature>
<dbReference type="EMBL" id="CADCWK010000411">
    <property type="protein sequence ID" value="CAA9578038.1"/>
    <property type="molecule type" value="Genomic_DNA"/>
</dbReference>
<dbReference type="GO" id="GO:0048476">
    <property type="term" value="C:Holliday junction resolvase complex"/>
    <property type="evidence" value="ECO:0007669"/>
    <property type="project" value="UniProtKB-UniRule"/>
</dbReference>
<dbReference type="GO" id="GO:0000400">
    <property type="term" value="F:four-way junction DNA binding"/>
    <property type="evidence" value="ECO:0007669"/>
    <property type="project" value="UniProtKB-UniRule"/>
</dbReference>
<feature type="binding site" evidence="9">
    <location>
        <position position="43"/>
    </location>
    <ligand>
        <name>ATP</name>
        <dbReference type="ChEBI" id="CHEBI:30616"/>
    </ligand>
</feature>
<dbReference type="Pfam" id="PF05491">
    <property type="entry name" value="WHD_RuvB"/>
    <property type="match status" value="1"/>
</dbReference>
<name>A0A6J4VI64_9BACT</name>
<feature type="region of interest" description="Head domain (RuvB-H)" evidence="9">
    <location>
        <begin position="278"/>
        <end position="403"/>
    </location>
</feature>
<feature type="binding site" evidence="9">
    <location>
        <position position="90"/>
    </location>
    <ligand>
        <name>ATP</name>
        <dbReference type="ChEBI" id="CHEBI:30616"/>
    </ligand>
</feature>
<evidence type="ECO:0000256" key="3">
    <source>
        <dbReference type="ARBA" id="ARBA00022763"/>
    </source>
</evidence>
<evidence type="ECO:0000256" key="7">
    <source>
        <dbReference type="ARBA" id="ARBA00023172"/>
    </source>
</evidence>
<dbReference type="InterPro" id="IPR008824">
    <property type="entry name" value="RuvB-like_N"/>
</dbReference>
<comment type="similarity">
    <text evidence="9">Belongs to the RuvB family.</text>
</comment>
<evidence type="ECO:0000256" key="9">
    <source>
        <dbReference type="HAMAP-Rule" id="MF_00016"/>
    </source>
</evidence>
<keyword evidence="3 9" id="KW-0227">DNA damage</keyword>
<dbReference type="InterPro" id="IPR027417">
    <property type="entry name" value="P-loop_NTPase"/>
</dbReference>
<dbReference type="CDD" id="cd00009">
    <property type="entry name" value="AAA"/>
    <property type="match status" value="1"/>
</dbReference>
<keyword evidence="5 9" id="KW-0067">ATP-binding</keyword>
<keyword evidence="6 9" id="KW-0238">DNA-binding</keyword>
<protein>
    <recommendedName>
        <fullName evidence="9">Holliday junction branch migration complex subunit RuvB</fullName>
        <ecNumber evidence="9">3.6.4.-</ecNumber>
    </recommendedName>
</protein>
<dbReference type="Gene3D" id="1.10.8.60">
    <property type="match status" value="1"/>
</dbReference>
<dbReference type="NCBIfam" id="NF000868">
    <property type="entry name" value="PRK00080.1"/>
    <property type="match status" value="1"/>
</dbReference>
<comment type="subunit">
    <text evidence="9">Homohexamer. Forms an RuvA(8)-RuvB(12)-Holliday junction (HJ) complex. HJ DNA is sandwiched between 2 RuvA tetramers; dsDNA enters through RuvA and exits via RuvB. An RuvB hexamer assembles on each DNA strand where it exits the tetramer. Each RuvB hexamer is contacted by two RuvA subunits (via domain III) on 2 adjacent RuvB subunits; this complex drives branch migration. In the full resolvosome a probable DNA-RuvA(4)-RuvB(12)-RuvC(2) complex forms which resolves the HJ.</text>
</comment>
<dbReference type="InterPro" id="IPR036390">
    <property type="entry name" value="WH_DNA-bd_sf"/>
</dbReference>
<dbReference type="PANTHER" id="PTHR42848:SF1">
    <property type="entry name" value="HOLLIDAY JUNCTION BRANCH MIGRATION COMPLEX SUBUNIT RUVB"/>
    <property type="match status" value="1"/>
</dbReference>
<feature type="binding site" evidence="9">
    <location>
        <position position="44"/>
    </location>
    <ligand>
        <name>ATP</name>
        <dbReference type="ChEBI" id="CHEBI:30616"/>
    </ligand>
</feature>
<accession>A0A6J4VI64</accession>
<feature type="region of interest" description="Disordered" evidence="10">
    <location>
        <begin position="377"/>
        <end position="403"/>
    </location>
</feature>
<dbReference type="Gene3D" id="1.10.10.10">
    <property type="entry name" value="Winged helix-like DNA-binding domain superfamily/Winged helix DNA-binding domain"/>
    <property type="match status" value="1"/>
</dbReference>
<feature type="binding site" evidence="9">
    <location>
        <position position="89"/>
    </location>
    <ligand>
        <name>Mg(2+)</name>
        <dbReference type="ChEBI" id="CHEBI:18420"/>
    </ligand>
</feature>
<dbReference type="GO" id="GO:0006310">
    <property type="term" value="P:DNA recombination"/>
    <property type="evidence" value="ECO:0007669"/>
    <property type="project" value="UniProtKB-UniRule"/>
</dbReference>
<evidence type="ECO:0000256" key="6">
    <source>
        <dbReference type="ARBA" id="ARBA00023125"/>
    </source>
</evidence>
<comment type="caution">
    <text evidence="9">Lacks conserved residue(s) required for the propagation of feature annotation.</text>
</comment>
<feature type="binding site" evidence="9">
    <location>
        <position position="194"/>
    </location>
    <ligand>
        <name>ATP</name>
        <dbReference type="ChEBI" id="CHEBI:30616"/>
    </ligand>
</feature>
<keyword evidence="2 9" id="KW-0547">Nucleotide-binding</keyword>
<dbReference type="Pfam" id="PF17864">
    <property type="entry name" value="AAA_lid_4"/>
    <property type="match status" value="1"/>
</dbReference>
<feature type="binding site" evidence="9">
    <location>
        <position position="333"/>
    </location>
    <ligand>
        <name>DNA</name>
        <dbReference type="ChEBI" id="CHEBI:16991"/>
    </ligand>
</feature>
<dbReference type="HAMAP" id="MF_00016">
    <property type="entry name" value="DNA_HJ_migration_RuvB"/>
    <property type="match status" value="1"/>
</dbReference>
<feature type="binding site" evidence="9">
    <location>
        <position position="338"/>
    </location>
    <ligand>
        <name>DNA</name>
        <dbReference type="ChEBI" id="CHEBI:16991"/>
    </ligand>
</feature>
<dbReference type="GO" id="GO:0016787">
    <property type="term" value="F:hydrolase activity"/>
    <property type="evidence" value="ECO:0007669"/>
    <property type="project" value="UniProtKB-KW"/>
</dbReference>
<sequence>MSDRPAKTTQWRRDDPGPADEAIGDRVVTPVARPEEAQAETSLRPLQLSEYIGQERVKASLDVFIKAAKARGEPLDHVLFHGPPGLGKTTLAGILAAEMGVNLRITSGPAIERQGDLVSILTNLQPGSVLFIDEIHRLSRIVEEVLYPAMEDYAVDIILGKGPSARSMRINLPRFTLAGATTRLALLTGPLRDRFGTVLRLEFYDLPAMVQIITRTAAILNVPIVEAGAEAIGRRSRGTPRIANRLVRRVRDYAQVHGDGAITPEIADRALAMLEVDALGLDDIDRRILRAIVELFDGGPVGIDTLAAATAEESDTIMDVYEPYLLQLGFLQRTPRGRIATRRAYEHLGLELPLRPLSAPLLADGASATTSPIAQQLGFSRHPDDGDWPAAVPSPLGDSEDGQ</sequence>
<keyword evidence="1 9" id="KW-0963">Cytoplasm</keyword>
<dbReference type="AlphaFoldDB" id="A0A6J4VI64"/>
<evidence type="ECO:0000259" key="11">
    <source>
        <dbReference type="SMART" id="SM00382"/>
    </source>
</evidence>
<dbReference type="PANTHER" id="PTHR42848">
    <property type="match status" value="1"/>
</dbReference>
<feature type="binding site" evidence="9">
    <location>
        <position position="88"/>
    </location>
    <ligand>
        <name>ATP</name>
        <dbReference type="ChEBI" id="CHEBI:30616"/>
    </ligand>
</feature>
<comment type="domain">
    <text evidence="9">Has 3 domains, the large (RuvB-L) and small ATPase (RuvB-S) domains and the C-terminal head (RuvB-H) domain. The head domain binds DNA, while the ATPase domains jointly bind ATP, ADP or are empty depending on the state of the subunit in the translocation cycle. During a single DNA translocation step the structure of each domain remains the same, but their relative positions change.</text>
</comment>
<dbReference type="GO" id="GO:0005524">
    <property type="term" value="F:ATP binding"/>
    <property type="evidence" value="ECO:0007669"/>
    <property type="project" value="UniProtKB-UniRule"/>
</dbReference>
<feature type="region of interest" description="Large ATPase domain (RuvB-L)" evidence="9">
    <location>
        <begin position="24"/>
        <end position="204"/>
    </location>
</feature>
<dbReference type="InterPro" id="IPR004605">
    <property type="entry name" value="DNA_helicase_Holl-junc_RuvB"/>
</dbReference>
<dbReference type="GO" id="GO:0005737">
    <property type="term" value="C:cytoplasm"/>
    <property type="evidence" value="ECO:0007669"/>
    <property type="project" value="UniProtKB-SubCell"/>
</dbReference>
<feature type="binding site" evidence="9">
    <location>
        <position position="85"/>
    </location>
    <ligand>
        <name>ATP</name>
        <dbReference type="ChEBI" id="CHEBI:30616"/>
    </ligand>
</feature>
<proteinExistence type="inferred from homology"/>
<organism evidence="12">
    <name type="scientific">uncultured Thermomicrobiales bacterium</name>
    <dbReference type="NCBI Taxonomy" id="1645740"/>
    <lineage>
        <taxon>Bacteria</taxon>
        <taxon>Pseudomonadati</taxon>
        <taxon>Thermomicrobiota</taxon>
        <taxon>Thermomicrobia</taxon>
        <taxon>Thermomicrobiales</taxon>
        <taxon>environmental samples</taxon>
    </lineage>
</organism>
<evidence type="ECO:0000313" key="12">
    <source>
        <dbReference type="EMBL" id="CAA9578038.1"/>
    </source>
</evidence>
<feature type="compositionally biased region" description="Basic and acidic residues" evidence="10">
    <location>
        <begin position="1"/>
        <end position="16"/>
    </location>
</feature>
<dbReference type="InterPro" id="IPR008823">
    <property type="entry name" value="RuvB_wg_C"/>
</dbReference>
<evidence type="ECO:0000256" key="8">
    <source>
        <dbReference type="ARBA" id="ARBA00023204"/>
    </source>
</evidence>
<dbReference type="SUPFAM" id="SSF52540">
    <property type="entry name" value="P-loop containing nucleoside triphosphate hydrolases"/>
    <property type="match status" value="1"/>
</dbReference>
<evidence type="ECO:0000256" key="1">
    <source>
        <dbReference type="ARBA" id="ARBA00022490"/>
    </source>
</evidence>
<evidence type="ECO:0000256" key="4">
    <source>
        <dbReference type="ARBA" id="ARBA00022801"/>
    </source>
</evidence>
<comment type="catalytic activity">
    <reaction evidence="9">
        <text>ATP + H2O = ADP + phosphate + H(+)</text>
        <dbReference type="Rhea" id="RHEA:13065"/>
        <dbReference type="ChEBI" id="CHEBI:15377"/>
        <dbReference type="ChEBI" id="CHEBI:15378"/>
        <dbReference type="ChEBI" id="CHEBI:30616"/>
        <dbReference type="ChEBI" id="CHEBI:43474"/>
        <dbReference type="ChEBI" id="CHEBI:456216"/>
    </reaction>
</comment>
<feature type="binding site" evidence="9">
    <location>
        <position position="89"/>
    </location>
    <ligand>
        <name>ATP</name>
        <dbReference type="ChEBI" id="CHEBI:30616"/>
    </ligand>
</feature>
<dbReference type="NCBIfam" id="TIGR00635">
    <property type="entry name" value="ruvB"/>
    <property type="match status" value="1"/>
</dbReference>
<dbReference type="InterPro" id="IPR003593">
    <property type="entry name" value="AAA+_ATPase"/>
</dbReference>
<keyword evidence="8 9" id="KW-0234">DNA repair</keyword>
<dbReference type="EC" id="3.6.4.-" evidence="9"/>
<feature type="region of interest" description="Disordered" evidence="10">
    <location>
        <begin position="1"/>
        <end position="40"/>
    </location>
</feature>
<evidence type="ECO:0000256" key="10">
    <source>
        <dbReference type="SAM" id="MobiDB-lite"/>
    </source>
</evidence>
<dbReference type="SUPFAM" id="SSF46785">
    <property type="entry name" value="Winged helix' DNA-binding domain"/>
    <property type="match status" value="1"/>
</dbReference>
<dbReference type="InterPro" id="IPR041445">
    <property type="entry name" value="AAA_lid_4"/>
</dbReference>
<reference evidence="12" key="1">
    <citation type="submission" date="2020-02" db="EMBL/GenBank/DDBJ databases">
        <authorList>
            <person name="Meier V. D."/>
        </authorList>
    </citation>
    <scope>NUCLEOTIDE SEQUENCE</scope>
    <source>
        <strain evidence="12">AVDCRST_MAG33</strain>
    </source>
</reference>